<protein>
    <submittedName>
        <fullName evidence="1">Uncharacterized protein</fullName>
    </submittedName>
</protein>
<proteinExistence type="predicted"/>
<organism evidence="1 2">
    <name type="scientific">Nibea albiflora</name>
    <name type="common">Yellow drum</name>
    <name type="synonym">Corvina albiflora</name>
    <dbReference type="NCBI Taxonomy" id="240163"/>
    <lineage>
        <taxon>Eukaryota</taxon>
        <taxon>Metazoa</taxon>
        <taxon>Chordata</taxon>
        <taxon>Craniata</taxon>
        <taxon>Vertebrata</taxon>
        <taxon>Euteleostomi</taxon>
        <taxon>Actinopterygii</taxon>
        <taxon>Neopterygii</taxon>
        <taxon>Teleostei</taxon>
        <taxon>Neoteleostei</taxon>
        <taxon>Acanthomorphata</taxon>
        <taxon>Eupercaria</taxon>
        <taxon>Sciaenidae</taxon>
        <taxon>Nibea</taxon>
    </lineage>
</organism>
<dbReference type="Proteomes" id="UP000805704">
    <property type="component" value="Chromosome 12"/>
</dbReference>
<comment type="caution">
    <text evidence="1">The sequence shown here is derived from an EMBL/GenBank/DDBJ whole genome shotgun (WGS) entry which is preliminary data.</text>
</comment>
<reference evidence="1" key="1">
    <citation type="submission" date="2020-04" db="EMBL/GenBank/DDBJ databases">
        <title>A chromosome-scale assembly and high-density genetic map of the yellow drum (Nibea albiflora) genome.</title>
        <authorList>
            <person name="Xu D."/>
            <person name="Zhang W."/>
            <person name="Chen R."/>
            <person name="Tan P."/>
            <person name="Wang L."/>
            <person name="Song H."/>
            <person name="Tian L."/>
            <person name="Zhu Q."/>
            <person name="Wang B."/>
        </authorList>
    </citation>
    <scope>NUCLEOTIDE SEQUENCE</scope>
    <source>
        <strain evidence="1">ZJHYS-2018</strain>
    </source>
</reference>
<sequence>MNIGPQRELGRAETFSDGAVCLSEVRVRHRRLDDFCCVFGCCIVSRVELRPLRGSALTACCKSHRQRLQKKQRLTAQSRKAETSNSFRDPQESMETSAELQAELHRVLFALFSSAVMSREAAEPGYIGSGSGTTLAPLSS</sequence>
<accession>A0ACB7FFZ6</accession>
<name>A0ACB7FFZ6_NIBAL</name>
<gene>
    <name evidence="1" type="ORF">GBF38_020901</name>
</gene>
<evidence type="ECO:0000313" key="1">
    <source>
        <dbReference type="EMBL" id="KAG8012933.1"/>
    </source>
</evidence>
<dbReference type="EMBL" id="CM024800">
    <property type="protein sequence ID" value="KAG8012933.1"/>
    <property type="molecule type" value="Genomic_DNA"/>
</dbReference>
<keyword evidence="2" id="KW-1185">Reference proteome</keyword>
<evidence type="ECO:0000313" key="2">
    <source>
        <dbReference type="Proteomes" id="UP000805704"/>
    </source>
</evidence>